<evidence type="ECO:0000313" key="2">
    <source>
        <dbReference type="Proteomes" id="UP001447188"/>
    </source>
</evidence>
<gene>
    <name evidence="1" type="ORF">Q9L58_003229</name>
</gene>
<reference evidence="1 2" key="1">
    <citation type="submission" date="2024-02" db="EMBL/GenBank/DDBJ databases">
        <title>Discinaceae phylogenomics.</title>
        <authorList>
            <person name="Dirks A.C."/>
            <person name="James T.Y."/>
        </authorList>
    </citation>
    <scope>NUCLEOTIDE SEQUENCE [LARGE SCALE GENOMIC DNA]</scope>
    <source>
        <strain evidence="1 2">ACD0624</strain>
    </source>
</reference>
<evidence type="ECO:0000313" key="1">
    <source>
        <dbReference type="EMBL" id="KAL0637839.1"/>
    </source>
</evidence>
<name>A0ABR3GPJ0_9PEZI</name>
<protein>
    <submittedName>
        <fullName evidence="1">Uncharacterized protein</fullName>
    </submittedName>
</protein>
<keyword evidence="2" id="KW-1185">Reference proteome</keyword>
<dbReference type="EMBL" id="JBBBZM010000030">
    <property type="protein sequence ID" value="KAL0637839.1"/>
    <property type="molecule type" value="Genomic_DNA"/>
</dbReference>
<organism evidence="1 2">
    <name type="scientific">Discina gigas</name>
    <dbReference type="NCBI Taxonomy" id="1032678"/>
    <lineage>
        <taxon>Eukaryota</taxon>
        <taxon>Fungi</taxon>
        <taxon>Dikarya</taxon>
        <taxon>Ascomycota</taxon>
        <taxon>Pezizomycotina</taxon>
        <taxon>Pezizomycetes</taxon>
        <taxon>Pezizales</taxon>
        <taxon>Discinaceae</taxon>
        <taxon>Discina</taxon>
    </lineage>
</organism>
<proteinExistence type="predicted"/>
<sequence>MNWVLDHVFTYPTNYEFSLPLRTIYTLNSATSHTSPADFKILLLEHISNLPSQPCTLPPAFLSNFVRKTFPLELENVGFDQALTALDYIRDLEVRRQKELEKAARARGENDLKVQALRTKSIKVEKFYASAIAGIRRWTLIHELSLEPFNKFNCIAILNTLYPIEEPDINSFLTAPILANQRHALWRYITGVEKNGAAILETVRSSAGGWSSVSEAAHAYLRLSVDMIQIAEELARPTSIGSIHSEASSVDVEILPVNKLGRRKKSGFLRRDTGHDSSDLGNGKTSTLERIVRGLARLGSSQQLGSSKKMVYYSDAATSDEDIKMRYAR</sequence>
<comment type="caution">
    <text evidence="1">The sequence shown here is derived from an EMBL/GenBank/DDBJ whole genome shotgun (WGS) entry which is preliminary data.</text>
</comment>
<accession>A0ABR3GPJ0</accession>
<dbReference type="Proteomes" id="UP001447188">
    <property type="component" value="Unassembled WGS sequence"/>
</dbReference>